<reference evidence="1" key="1">
    <citation type="journal article" date="2015" name="Nature">
        <title>Complex archaea that bridge the gap between prokaryotes and eukaryotes.</title>
        <authorList>
            <person name="Spang A."/>
            <person name="Saw J.H."/>
            <person name="Jorgensen S.L."/>
            <person name="Zaremba-Niedzwiedzka K."/>
            <person name="Martijn J."/>
            <person name="Lind A.E."/>
            <person name="van Eijk R."/>
            <person name="Schleper C."/>
            <person name="Guy L."/>
            <person name="Ettema T.J."/>
        </authorList>
    </citation>
    <scope>NUCLEOTIDE SEQUENCE</scope>
</reference>
<organism evidence="1">
    <name type="scientific">marine sediment metagenome</name>
    <dbReference type="NCBI Taxonomy" id="412755"/>
    <lineage>
        <taxon>unclassified sequences</taxon>
        <taxon>metagenomes</taxon>
        <taxon>ecological metagenomes</taxon>
    </lineage>
</organism>
<accession>A0A0F9JWB3</accession>
<evidence type="ECO:0000313" key="1">
    <source>
        <dbReference type="EMBL" id="KKM73993.1"/>
    </source>
</evidence>
<name>A0A0F9JWB3_9ZZZZ</name>
<proteinExistence type="predicted"/>
<sequence length="164" mass="18132">MADGIIQDKVPEVPTTKVPQLSMKTLDERIAVLDEQTDSIQVWIYEIHERLDTLEAEDPEGPIFTDEEILEIYNIGQTSDGDGLSLEGRLSSLEAVLDGEASKLIFESIDVEEGIPQWGLEMVEALIEALHGVRLQGAQQFALALQAKYFPTDEVEDDTGDESA</sequence>
<dbReference type="EMBL" id="LAZR01009212">
    <property type="protein sequence ID" value="KKM73993.1"/>
    <property type="molecule type" value="Genomic_DNA"/>
</dbReference>
<gene>
    <name evidence="1" type="ORF">LCGC14_1404820</name>
</gene>
<comment type="caution">
    <text evidence="1">The sequence shown here is derived from an EMBL/GenBank/DDBJ whole genome shotgun (WGS) entry which is preliminary data.</text>
</comment>
<protein>
    <submittedName>
        <fullName evidence="1">Uncharacterized protein</fullName>
    </submittedName>
</protein>
<dbReference type="AlphaFoldDB" id="A0A0F9JWB3"/>